<dbReference type="SUPFAM" id="SSF56112">
    <property type="entry name" value="Protein kinase-like (PK-like)"/>
    <property type="match status" value="2"/>
</dbReference>
<keyword evidence="3" id="KW-1185">Reference proteome</keyword>
<dbReference type="PANTHER" id="PTHR44167:SF24">
    <property type="entry name" value="SERINE_THREONINE-PROTEIN KINASE CHK2"/>
    <property type="match status" value="1"/>
</dbReference>
<dbReference type="GO" id="GO:0005524">
    <property type="term" value="F:ATP binding"/>
    <property type="evidence" value="ECO:0007669"/>
    <property type="project" value="InterPro"/>
</dbReference>
<dbReference type="GO" id="GO:0044773">
    <property type="term" value="P:mitotic DNA damage checkpoint signaling"/>
    <property type="evidence" value="ECO:0007669"/>
    <property type="project" value="TreeGrafter"/>
</dbReference>
<name>A0A409XCT9_PSICY</name>
<dbReference type="Pfam" id="PF07714">
    <property type="entry name" value="PK_Tyr_Ser-Thr"/>
    <property type="match status" value="2"/>
</dbReference>
<feature type="domain" description="Protein kinase" evidence="1">
    <location>
        <begin position="1"/>
        <end position="278"/>
    </location>
</feature>
<dbReference type="AlphaFoldDB" id="A0A409XCT9"/>
<sequence>MTDNPIGFLTGKGYAQDSLGRHVAIKIVRKETDEYRIFQFLNQQKPETLKENCVIPVLELLPNEDFYFAVMPRWAAYIDNPEPQYIHEIVTMIHSLLKGMNYLHEHNIVHGDINEGNFLVNHISDMHWRCTQRSRLRAKKSLLYALFDFDLSIMAPPQVDKKDFRLPAYKSWGSFNVSNDTAAGEHDYNPFILDVGSMGVYLCQNYQVSFLFLTLVLFHMTDLLPILAPLLDMMTCWDLRRRFTASEALHFLEDRMAELSEVDLASKIVLTKPRDPYKKYNECDRWENLSPEFVERWQAYREKPLPWHIPLLRRVCKTQLGTLIVLQTRAFVFKFTSLLLRLHRWLINFAVEPGEEGDHVAHFNFWNSPSTAQWFNYHGYTLYQRVGDSSRIYPTFPSELNFNNADHPYAYYNTKSDPGSQPLETEQYQGKIAYAQDSLNRHVVIKIVPLESHEYHILRFLHQQRLETLKENCIIPVLDMLPIEGFCFAVMPRWGCSISMPYMENIQQVVAIIHSMLKGLAYLHEHNIVHGDIALRNVVVNHFTAELLSYSDTRRYLRSQQRLLYAIIDFDWSIMLPSEADRNNFRLPYYKSWGTFHLIKDTDAGEFDFNPFIFDVGVMGSLLCMEYQHMSQRLPMLAPLLDRMTTWELDRRFTASEALHFFEDRLSEVTDEQLQLCIYEELDKTHILYDEYDRWEGLSPDFLDKWVAYRTPPLPWHMRCMRRLCEAEIRYFEHIIPQVRLFFYRLFSLPRRMLGIIARSKIAI</sequence>
<comment type="caution">
    <text evidence="2">The sequence shown here is derived from an EMBL/GenBank/DDBJ whole genome shotgun (WGS) entry which is preliminary data.</text>
</comment>
<dbReference type="GO" id="GO:0004674">
    <property type="term" value="F:protein serine/threonine kinase activity"/>
    <property type="evidence" value="ECO:0007669"/>
    <property type="project" value="TreeGrafter"/>
</dbReference>
<dbReference type="EMBL" id="NHYD01002059">
    <property type="protein sequence ID" value="PPQ88575.1"/>
    <property type="molecule type" value="Genomic_DNA"/>
</dbReference>
<accession>A0A409XCT9</accession>
<proteinExistence type="predicted"/>
<organism evidence="2 3">
    <name type="scientific">Psilocybe cyanescens</name>
    <dbReference type="NCBI Taxonomy" id="93625"/>
    <lineage>
        <taxon>Eukaryota</taxon>
        <taxon>Fungi</taxon>
        <taxon>Dikarya</taxon>
        <taxon>Basidiomycota</taxon>
        <taxon>Agaricomycotina</taxon>
        <taxon>Agaricomycetes</taxon>
        <taxon>Agaricomycetidae</taxon>
        <taxon>Agaricales</taxon>
        <taxon>Agaricineae</taxon>
        <taxon>Strophariaceae</taxon>
        <taxon>Psilocybe</taxon>
    </lineage>
</organism>
<dbReference type="PROSITE" id="PS00109">
    <property type="entry name" value="PROTEIN_KINASE_TYR"/>
    <property type="match status" value="1"/>
</dbReference>
<dbReference type="PANTHER" id="PTHR44167">
    <property type="entry name" value="OVARIAN-SPECIFIC SERINE/THREONINE-PROTEIN KINASE LOK-RELATED"/>
    <property type="match status" value="1"/>
</dbReference>
<dbReference type="SMART" id="SM00220">
    <property type="entry name" value="S_TKc"/>
    <property type="match status" value="1"/>
</dbReference>
<evidence type="ECO:0000313" key="3">
    <source>
        <dbReference type="Proteomes" id="UP000283269"/>
    </source>
</evidence>
<dbReference type="InParanoid" id="A0A409XCT9"/>
<dbReference type="InterPro" id="IPR011009">
    <property type="entry name" value="Kinase-like_dom_sf"/>
</dbReference>
<dbReference type="InterPro" id="IPR000719">
    <property type="entry name" value="Prot_kinase_dom"/>
</dbReference>
<evidence type="ECO:0000313" key="2">
    <source>
        <dbReference type="EMBL" id="PPQ88575.1"/>
    </source>
</evidence>
<dbReference type="InterPro" id="IPR008266">
    <property type="entry name" value="Tyr_kinase_AS"/>
</dbReference>
<gene>
    <name evidence="2" type="ORF">CVT25_009955</name>
</gene>
<dbReference type="OrthoDB" id="2722301at2759"/>
<dbReference type="Gene3D" id="1.10.510.10">
    <property type="entry name" value="Transferase(Phosphotransferase) domain 1"/>
    <property type="match status" value="2"/>
</dbReference>
<protein>
    <recommendedName>
        <fullName evidence="1">Protein kinase domain-containing protein</fullName>
    </recommendedName>
</protein>
<dbReference type="InterPro" id="IPR001245">
    <property type="entry name" value="Ser-Thr/Tyr_kinase_cat_dom"/>
</dbReference>
<dbReference type="GO" id="GO:0005634">
    <property type="term" value="C:nucleus"/>
    <property type="evidence" value="ECO:0007669"/>
    <property type="project" value="TreeGrafter"/>
</dbReference>
<evidence type="ECO:0000259" key="1">
    <source>
        <dbReference type="PROSITE" id="PS50011"/>
    </source>
</evidence>
<reference evidence="2 3" key="1">
    <citation type="journal article" date="2018" name="Evol. Lett.">
        <title>Horizontal gene cluster transfer increased hallucinogenic mushroom diversity.</title>
        <authorList>
            <person name="Reynolds H.T."/>
            <person name="Vijayakumar V."/>
            <person name="Gluck-Thaler E."/>
            <person name="Korotkin H.B."/>
            <person name="Matheny P.B."/>
            <person name="Slot J.C."/>
        </authorList>
    </citation>
    <scope>NUCLEOTIDE SEQUENCE [LARGE SCALE GENOMIC DNA]</scope>
    <source>
        <strain evidence="2 3">2631</strain>
    </source>
</reference>
<dbReference type="PROSITE" id="PS50011">
    <property type="entry name" value="PROTEIN_KINASE_DOM"/>
    <property type="match status" value="1"/>
</dbReference>
<dbReference type="Proteomes" id="UP000283269">
    <property type="component" value="Unassembled WGS sequence"/>
</dbReference>